<evidence type="ECO:0000313" key="1">
    <source>
        <dbReference type="EMBL" id="KNY25896.1"/>
    </source>
</evidence>
<dbReference type="EMBL" id="LGTC01000001">
    <property type="protein sequence ID" value="KNY25896.1"/>
    <property type="molecule type" value="Genomic_DNA"/>
</dbReference>
<dbReference type="Proteomes" id="UP000036923">
    <property type="component" value="Unassembled WGS sequence"/>
</dbReference>
<protein>
    <submittedName>
        <fullName evidence="1">Uncharacterized protein</fullName>
    </submittedName>
</protein>
<keyword evidence="2" id="KW-1185">Reference proteome</keyword>
<organism evidence="1 2">
    <name type="scientific">Pseudobacteroides cellulosolvens ATCC 35603 = DSM 2933</name>
    <dbReference type="NCBI Taxonomy" id="398512"/>
    <lineage>
        <taxon>Bacteria</taxon>
        <taxon>Bacillati</taxon>
        <taxon>Bacillota</taxon>
        <taxon>Clostridia</taxon>
        <taxon>Eubacteriales</taxon>
        <taxon>Oscillospiraceae</taxon>
        <taxon>Pseudobacteroides</taxon>
    </lineage>
</organism>
<sequence length="65" mass="7822">MFFKKKIMQQSNRIKGMQIHEIHPILFGCDPTDPENKTLLTRKQHAEVVTWWNRKLKELKQEMGD</sequence>
<dbReference type="STRING" id="398512.Bccel_1156"/>
<evidence type="ECO:0000313" key="2">
    <source>
        <dbReference type="Proteomes" id="UP000036923"/>
    </source>
</evidence>
<accession>A0A0L6JJ44</accession>
<dbReference type="AlphaFoldDB" id="A0A0L6JJ44"/>
<reference evidence="2" key="1">
    <citation type="submission" date="2015-07" db="EMBL/GenBank/DDBJ databases">
        <title>Near-Complete Genome Sequence of the Cellulolytic Bacterium Bacteroides (Pseudobacteroides) cellulosolvens ATCC 35603.</title>
        <authorList>
            <person name="Dassa B."/>
            <person name="Utturkar S.M."/>
            <person name="Klingeman D.M."/>
            <person name="Hurt R.A."/>
            <person name="Keller M."/>
            <person name="Xu J."/>
            <person name="Reddy Y.H.K."/>
            <person name="Borovok I."/>
            <person name="Grinberg I.R."/>
            <person name="Lamed R."/>
            <person name="Zhivin O."/>
            <person name="Bayer E.A."/>
            <person name="Brown S.D."/>
        </authorList>
    </citation>
    <scope>NUCLEOTIDE SEQUENCE [LARGE SCALE GENOMIC DNA]</scope>
    <source>
        <strain evidence="2">DSM 2933</strain>
    </source>
</reference>
<proteinExistence type="predicted"/>
<name>A0A0L6JJ44_9FIRM</name>
<gene>
    <name evidence="1" type="ORF">Bccel_1156</name>
</gene>
<comment type="caution">
    <text evidence="1">The sequence shown here is derived from an EMBL/GenBank/DDBJ whole genome shotgun (WGS) entry which is preliminary data.</text>
</comment>